<dbReference type="STRING" id="1447782.SAMN05444417_2262"/>
<dbReference type="RefSeq" id="WP_083601336.1">
    <property type="nucleotide sequence ID" value="NZ_FQYO01000003.1"/>
</dbReference>
<evidence type="ECO:0000313" key="2">
    <source>
        <dbReference type="EMBL" id="SHI90755.1"/>
    </source>
</evidence>
<feature type="region of interest" description="Disordered" evidence="1">
    <location>
        <begin position="1"/>
        <end position="23"/>
    </location>
</feature>
<gene>
    <name evidence="2" type="ORF">SAMN05444417_2262</name>
</gene>
<sequence length="207" mass="23819">MTSTLPVQTDPLAPPEPRPETNRDRVRRLLLDPLGFRFRKGHDEAEGRRFLDGLCDELAYMGDDQLVVLRRMLQVHGEGSAKAFWPDRPTFLGFAHRVQPRPLTEDPLVLSWFGSVEGPRAEREGTLVETFGYIEARRAPPVSDQARRLIASQAAENARRLEVLADRRKWSHSLDPGEVAWEVWYLDRRTMLADLVKTERARKEVRP</sequence>
<accession>A0A1M6EZA9</accession>
<evidence type="ECO:0000256" key="1">
    <source>
        <dbReference type="SAM" id="MobiDB-lite"/>
    </source>
</evidence>
<evidence type="ECO:0000313" key="3">
    <source>
        <dbReference type="Proteomes" id="UP000184292"/>
    </source>
</evidence>
<dbReference type="AlphaFoldDB" id="A0A1M6EZA9"/>
<dbReference type="OrthoDB" id="7850758at2"/>
<organism evidence="2 3">
    <name type="scientific">Wenxinia saemankumensis</name>
    <dbReference type="NCBI Taxonomy" id="1447782"/>
    <lineage>
        <taxon>Bacteria</taxon>
        <taxon>Pseudomonadati</taxon>
        <taxon>Pseudomonadota</taxon>
        <taxon>Alphaproteobacteria</taxon>
        <taxon>Rhodobacterales</taxon>
        <taxon>Roseobacteraceae</taxon>
        <taxon>Wenxinia</taxon>
    </lineage>
</organism>
<reference evidence="2 3" key="1">
    <citation type="submission" date="2016-11" db="EMBL/GenBank/DDBJ databases">
        <authorList>
            <person name="Jaros S."/>
            <person name="Januszkiewicz K."/>
            <person name="Wedrychowicz H."/>
        </authorList>
    </citation>
    <scope>NUCLEOTIDE SEQUENCE [LARGE SCALE GENOMIC DNA]</scope>
    <source>
        <strain evidence="2 3">DSM 100565</strain>
    </source>
</reference>
<protein>
    <submittedName>
        <fullName evidence="2">Uncharacterized protein</fullName>
    </submittedName>
</protein>
<dbReference type="Proteomes" id="UP000184292">
    <property type="component" value="Unassembled WGS sequence"/>
</dbReference>
<proteinExistence type="predicted"/>
<name>A0A1M6EZA9_9RHOB</name>
<dbReference type="EMBL" id="FQYO01000003">
    <property type="protein sequence ID" value="SHI90755.1"/>
    <property type="molecule type" value="Genomic_DNA"/>
</dbReference>
<keyword evidence="3" id="KW-1185">Reference proteome</keyword>